<keyword evidence="4 6" id="KW-1133">Transmembrane helix</keyword>
<dbReference type="GO" id="GO:0016020">
    <property type="term" value="C:membrane"/>
    <property type="evidence" value="ECO:0007669"/>
    <property type="project" value="UniProtKB-SubCell"/>
</dbReference>
<feature type="transmembrane region" description="Helical" evidence="6">
    <location>
        <begin position="419"/>
        <end position="437"/>
    </location>
</feature>
<name>A0A1D2ACZ5_AUXPR</name>
<evidence type="ECO:0000313" key="7">
    <source>
        <dbReference type="EMBL" id="JAT76805.1"/>
    </source>
</evidence>
<dbReference type="InterPro" id="IPR011937">
    <property type="entry name" value="DHNA_phytyltransferase_MenA"/>
</dbReference>
<proteinExistence type="inferred from homology"/>
<dbReference type="InterPro" id="IPR026046">
    <property type="entry name" value="UBIAD1"/>
</dbReference>
<dbReference type="PANTHER" id="PTHR13929:SF0">
    <property type="entry name" value="UBIA PRENYLTRANSFERASE DOMAIN-CONTAINING PROTEIN 1"/>
    <property type="match status" value="1"/>
</dbReference>
<dbReference type="HAMAP" id="MF_01938">
    <property type="entry name" value="MenA_2"/>
    <property type="match status" value="1"/>
</dbReference>
<dbReference type="AlphaFoldDB" id="A0A1D2ACZ5"/>
<dbReference type="CDD" id="cd13962">
    <property type="entry name" value="PT_UbiA_UBIAD1"/>
    <property type="match status" value="1"/>
</dbReference>
<dbReference type="GO" id="GO:0042372">
    <property type="term" value="P:phylloquinone biosynthetic process"/>
    <property type="evidence" value="ECO:0007669"/>
    <property type="project" value="InterPro"/>
</dbReference>
<dbReference type="NCBIfam" id="TIGR02235">
    <property type="entry name" value="menA_cyano-plnt"/>
    <property type="match status" value="1"/>
</dbReference>
<sequence length="443" mass="47606">SQQISPAQNENDFLRFPSSSWHWRCAGRTPPAWRETARPASTIELRVAMPSRQSLQGGFSFRCAASTSSRPCQLIALSRPRCSPLAAQPSRCARTGRQRCSSTSFPHEHPQVSPDAVIEPVFVDSAKGIHHAAPCPPPEDGGSPYKDRASLLRAAIKAPMYSVGIMPILVSAAAVFATTGQADMLRTLGLCLSSILIIAWLNLSNDYFDSLTGVDTHKYESWVNITRSPRTIFVTAHASLLAGAGMLFWLLSQSPAIASKMLYAAICCGYLYQGPPFRLSYQGLGEALCFVAFGPLAVNAFYLAQGAPALSTQSCILSVLVGVSTSAILFCSHFHQVKGDLAAGKRSPIVRLGTETGAQVLKVTVGLVHVGLLATSLLGYLPLTCWTSAMVAYGSANAMVSLAEKNAHDPEALRPLKLLATRWHILFCTMLCLGLVLKRAMLT</sequence>
<dbReference type="PANTHER" id="PTHR13929">
    <property type="entry name" value="1,4-DIHYDROXY-2-NAPHTHOATE OCTAPRENYLTRANSFERASE"/>
    <property type="match status" value="1"/>
</dbReference>
<protein>
    <submittedName>
        <fullName evidence="7">Uncharacterized protein</fullName>
    </submittedName>
</protein>
<evidence type="ECO:0000256" key="2">
    <source>
        <dbReference type="ARBA" id="ARBA00022679"/>
    </source>
</evidence>
<gene>
    <name evidence="7" type="ORF">g.41399</name>
</gene>
<evidence type="ECO:0000256" key="5">
    <source>
        <dbReference type="ARBA" id="ARBA00023136"/>
    </source>
</evidence>
<dbReference type="GO" id="GO:0009234">
    <property type="term" value="P:menaquinone biosynthetic process"/>
    <property type="evidence" value="ECO:0007669"/>
    <property type="project" value="TreeGrafter"/>
</dbReference>
<dbReference type="EMBL" id="GDKF01001817">
    <property type="protein sequence ID" value="JAT76805.1"/>
    <property type="molecule type" value="Transcribed_RNA"/>
</dbReference>
<evidence type="ECO:0000256" key="1">
    <source>
        <dbReference type="ARBA" id="ARBA00004141"/>
    </source>
</evidence>
<dbReference type="GO" id="GO:0004659">
    <property type="term" value="F:prenyltransferase activity"/>
    <property type="evidence" value="ECO:0007669"/>
    <property type="project" value="InterPro"/>
</dbReference>
<feature type="non-terminal residue" evidence="7">
    <location>
        <position position="1"/>
    </location>
</feature>
<keyword evidence="3 6" id="KW-0812">Transmembrane</keyword>
<dbReference type="Pfam" id="PF01040">
    <property type="entry name" value="UbiA"/>
    <property type="match status" value="1"/>
</dbReference>
<feature type="transmembrane region" description="Helical" evidence="6">
    <location>
        <begin position="231"/>
        <end position="250"/>
    </location>
</feature>
<feature type="transmembrane region" description="Helical" evidence="6">
    <location>
        <begin position="158"/>
        <end position="178"/>
    </location>
</feature>
<organism evidence="7">
    <name type="scientific">Auxenochlorella protothecoides</name>
    <name type="common">Green microalga</name>
    <name type="synonym">Chlorella protothecoides</name>
    <dbReference type="NCBI Taxonomy" id="3075"/>
    <lineage>
        <taxon>Eukaryota</taxon>
        <taxon>Viridiplantae</taxon>
        <taxon>Chlorophyta</taxon>
        <taxon>core chlorophytes</taxon>
        <taxon>Trebouxiophyceae</taxon>
        <taxon>Chlorellales</taxon>
        <taxon>Chlorellaceae</taxon>
        <taxon>Auxenochlorella</taxon>
    </lineage>
</organism>
<feature type="transmembrane region" description="Helical" evidence="6">
    <location>
        <begin position="284"/>
        <end position="304"/>
    </location>
</feature>
<keyword evidence="5 6" id="KW-0472">Membrane</keyword>
<feature type="transmembrane region" description="Helical" evidence="6">
    <location>
        <begin position="310"/>
        <end position="331"/>
    </location>
</feature>
<reference evidence="7" key="1">
    <citation type="submission" date="2015-08" db="EMBL/GenBank/DDBJ databases">
        <authorList>
            <person name="Babu N.S."/>
            <person name="Beckwith C.J."/>
            <person name="Beseler K.G."/>
            <person name="Brison A."/>
            <person name="Carone J.V."/>
            <person name="Caskin T.P."/>
            <person name="Diamond M."/>
            <person name="Durham M.E."/>
            <person name="Foxe J.M."/>
            <person name="Go M."/>
            <person name="Henderson B.A."/>
            <person name="Jones I.B."/>
            <person name="McGettigan J.A."/>
            <person name="Micheletti S.J."/>
            <person name="Nasrallah M.E."/>
            <person name="Ortiz D."/>
            <person name="Piller C.R."/>
            <person name="Privatt S.R."/>
            <person name="Schneider S.L."/>
            <person name="Sharp S."/>
            <person name="Smith T.C."/>
            <person name="Stanton J.D."/>
            <person name="Ullery H.E."/>
            <person name="Wilson R.J."/>
            <person name="Serrano M.G."/>
            <person name="Buck G."/>
            <person name="Lee V."/>
            <person name="Wang Y."/>
            <person name="Carvalho R."/>
            <person name="Voegtly L."/>
            <person name="Shi R."/>
            <person name="Duckworth R."/>
            <person name="Johnson A."/>
            <person name="Loviza R."/>
            <person name="Walstead R."/>
            <person name="Shah Z."/>
            <person name="Kiflezghi M."/>
            <person name="Wade K."/>
            <person name="Ball S.L."/>
            <person name="Bradley K.W."/>
            <person name="Asai D.J."/>
            <person name="Bowman C.A."/>
            <person name="Russell D.A."/>
            <person name="Pope W.H."/>
            <person name="Jacobs-Sera D."/>
            <person name="Hendrix R.W."/>
            <person name="Hatfull G.F."/>
        </authorList>
    </citation>
    <scope>NUCLEOTIDE SEQUENCE</scope>
</reference>
<evidence type="ECO:0000256" key="6">
    <source>
        <dbReference type="SAM" id="Phobius"/>
    </source>
</evidence>
<evidence type="ECO:0000256" key="3">
    <source>
        <dbReference type="ARBA" id="ARBA00022692"/>
    </source>
</evidence>
<evidence type="ECO:0000256" key="4">
    <source>
        <dbReference type="ARBA" id="ARBA00022989"/>
    </source>
</evidence>
<feature type="transmembrane region" description="Helical" evidence="6">
    <location>
        <begin position="184"/>
        <end position="203"/>
    </location>
</feature>
<accession>A0A1D2ACZ5</accession>
<keyword evidence="2" id="KW-0808">Transferase</keyword>
<comment type="subcellular location">
    <subcellularLocation>
        <location evidence="1">Membrane</location>
        <topology evidence="1">Multi-pass membrane protein</topology>
    </subcellularLocation>
</comment>
<dbReference type="InterPro" id="IPR000537">
    <property type="entry name" value="UbiA_prenyltransferase"/>
</dbReference>